<dbReference type="AlphaFoldDB" id="A0A0P9FMN5"/>
<comment type="caution">
    <text evidence="2">The sequence shown here is derived from an EMBL/GenBank/DDBJ whole genome shotgun (WGS) entry which is preliminary data.</text>
</comment>
<organism evidence="2 3">
    <name type="scientific">Kouleothrix aurantiaca</name>
    <dbReference type="NCBI Taxonomy" id="186479"/>
    <lineage>
        <taxon>Bacteria</taxon>
        <taxon>Bacillati</taxon>
        <taxon>Chloroflexota</taxon>
        <taxon>Chloroflexia</taxon>
        <taxon>Chloroflexales</taxon>
        <taxon>Roseiflexineae</taxon>
        <taxon>Roseiflexaceae</taxon>
        <taxon>Kouleothrix</taxon>
    </lineage>
</organism>
<proteinExistence type="predicted"/>
<gene>
    <name evidence="2" type="ORF">SE17_03215</name>
</gene>
<feature type="transmembrane region" description="Helical" evidence="1">
    <location>
        <begin position="45"/>
        <end position="63"/>
    </location>
</feature>
<protein>
    <submittedName>
        <fullName evidence="2">Uncharacterized protein</fullName>
    </submittedName>
</protein>
<keyword evidence="3" id="KW-1185">Reference proteome</keyword>
<sequence>MHDQSAPESSPTLTGGGARWFLTATAIAGYGLTVFGGFVPAMTGAVVSAIAMIALGAALYIYTNTQLGPVTAQPRLAGRAQAVQRRYRTLAIASAGALYLALVVGALVTDRRAVWDCLALPFCPAPSDLALIAMTHRVLAALATLLMALALGAIFTRYALRLRREGTIGAAWRLYKFSLLYLALLFGAMVADRIWLA</sequence>
<dbReference type="Proteomes" id="UP000050509">
    <property type="component" value="Unassembled WGS sequence"/>
</dbReference>
<reference evidence="2 3" key="1">
    <citation type="submission" date="2015-09" db="EMBL/GenBank/DDBJ databases">
        <title>Draft genome sequence of Kouleothrix aurantiaca JCM 19913.</title>
        <authorList>
            <person name="Hemp J."/>
        </authorList>
    </citation>
    <scope>NUCLEOTIDE SEQUENCE [LARGE SCALE GENOMIC DNA]</scope>
    <source>
        <strain evidence="2 3">COM-B</strain>
    </source>
</reference>
<keyword evidence="1" id="KW-0472">Membrane</keyword>
<evidence type="ECO:0000313" key="3">
    <source>
        <dbReference type="Proteomes" id="UP000050509"/>
    </source>
</evidence>
<feature type="transmembrane region" description="Helical" evidence="1">
    <location>
        <begin position="129"/>
        <end position="156"/>
    </location>
</feature>
<evidence type="ECO:0000313" key="2">
    <source>
        <dbReference type="EMBL" id="KPV54527.1"/>
    </source>
</evidence>
<name>A0A0P9FMN5_9CHLR</name>
<keyword evidence="1" id="KW-1133">Transmembrane helix</keyword>
<evidence type="ECO:0000256" key="1">
    <source>
        <dbReference type="SAM" id="Phobius"/>
    </source>
</evidence>
<dbReference type="EMBL" id="LJCR01000044">
    <property type="protein sequence ID" value="KPV54527.1"/>
    <property type="molecule type" value="Genomic_DNA"/>
</dbReference>
<keyword evidence="1" id="KW-0812">Transmembrane</keyword>
<feature type="transmembrane region" description="Helical" evidence="1">
    <location>
        <begin position="89"/>
        <end position="109"/>
    </location>
</feature>
<feature type="transmembrane region" description="Helical" evidence="1">
    <location>
        <begin position="177"/>
        <end position="196"/>
    </location>
</feature>
<accession>A0A0P9FMN5</accession>
<feature type="transmembrane region" description="Helical" evidence="1">
    <location>
        <begin position="20"/>
        <end position="39"/>
    </location>
</feature>